<feature type="chain" id="PRO_5011465460" description="Tetratricopeptide repeat-containing protein" evidence="1">
    <location>
        <begin position="23"/>
        <end position="445"/>
    </location>
</feature>
<gene>
    <name evidence="2" type="ORF">SAMN05216456_3481</name>
</gene>
<dbReference type="RefSeq" id="WP_092426784.1">
    <property type="nucleotide sequence ID" value="NZ_FPCK01000004.1"/>
</dbReference>
<dbReference type="OrthoDB" id="8456742at2"/>
<proteinExistence type="predicted"/>
<protein>
    <recommendedName>
        <fullName evidence="4">Tetratricopeptide repeat-containing protein</fullName>
    </recommendedName>
</protein>
<keyword evidence="3" id="KW-1185">Reference proteome</keyword>
<dbReference type="AlphaFoldDB" id="A0A1I7NVA8"/>
<evidence type="ECO:0000313" key="2">
    <source>
        <dbReference type="EMBL" id="SFV38528.1"/>
    </source>
</evidence>
<evidence type="ECO:0000256" key="1">
    <source>
        <dbReference type="SAM" id="SignalP"/>
    </source>
</evidence>
<dbReference type="EMBL" id="FPCK01000004">
    <property type="protein sequence ID" value="SFV38528.1"/>
    <property type="molecule type" value="Genomic_DNA"/>
</dbReference>
<sequence length="445" mass="46394">MRSYCLLLIAACLTVPVLPVHAACGGPLTTACIADEIRDGLDATASDPFAAARINANLARAELADGNEEAALAAHEAVDQEGWRQDFALPHARFLQEAGRQAQALAVLGASAAAQAEGFDLLDHAGLIPQYAQAFAAAGDQTAASALLDKLAKELNQVPPNPMTLALMEQLAEAADEIGDADQAKNLSRNAYAWFDVGALSLGPAEAVLLFRTLAQFDPSDQPRKDAAETIAFFAEDGASVYDGAIWTGVALGLHARGVDPAPVVISAIEALDAAPEREAAARIEADLAPALAATGRVAEARTRLLAAAETAISTDAQTYAGIVVPVAAALIDIGAHEEARQILDRLVRDVRADAGNLALFAQPALVQYVRLGAADEALALGGNQTGSHGLFVANALIGTRDFDRAYAILRDLDDDARFLLLAAISEHLAYGSDEKPSELDQPSS</sequence>
<organism evidence="2 3">
    <name type="scientific">Devosia crocina</name>
    <dbReference type="NCBI Taxonomy" id="429728"/>
    <lineage>
        <taxon>Bacteria</taxon>
        <taxon>Pseudomonadati</taxon>
        <taxon>Pseudomonadota</taxon>
        <taxon>Alphaproteobacteria</taxon>
        <taxon>Hyphomicrobiales</taxon>
        <taxon>Devosiaceae</taxon>
        <taxon>Devosia</taxon>
    </lineage>
</organism>
<keyword evidence="1" id="KW-0732">Signal</keyword>
<evidence type="ECO:0000313" key="3">
    <source>
        <dbReference type="Proteomes" id="UP000199074"/>
    </source>
</evidence>
<name>A0A1I7NVA8_9HYPH</name>
<dbReference type="STRING" id="429728.SAMN05216456_3481"/>
<feature type="signal peptide" evidence="1">
    <location>
        <begin position="1"/>
        <end position="22"/>
    </location>
</feature>
<dbReference type="PROSITE" id="PS51257">
    <property type="entry name" value="PROKAR_LIPOPROTEIN"/>
    <property type="match status" value="1"/>
</dbReference>
<reference evidence="2 3" key="1">
    <citation type="submission" date="2016-10" db="EMBL/GenBank/DDBJ databases">
        <authorList>
            <person name="de Groot N.N."/>
        </authorList>
    </citation>
    <scope>NUCLEOTIDE SEQUENCE [LARGE SCALE GENOMIC DNA]</scope>
    <source>
        <strain evidence="2 3">IPL20</strain>
    </source>
</reference>
<accession>A0A1I7NVA8</accession>
<evidence type="ECO:0008006" key="4">
    <source>
        <dbReference type="Google" id="ProtNLM"/>
    </source>
</evidence>
<dbReference type="Proteomes" id="UP000199074">
    <property type="component" value="Unassembled WGS sequence"/>
</dbReference>